<reference evidence="3 4" key="1">
    <citation type="submission" date="2018-08" db="EMBL/GenBank/DDBJ databases">
        <title>Bacillus jemisoniae sp. nov., Bacillus chryseoplanitiae sp. nov., Bacillus resnikiae sp. nov., and Bacillus frankliniae sp. nov., isolated from Viking spacecraft and associated surfaces.</title>
        <authorList>
            <person name="Seuylemezian A."/>
            <person name="Vaishampayan P."/>
        </authorList>
    </citation>
    <scope>NUCLEOTIDE SEQUENCE [LARGE SCALE GENOMIC DNA]</scope>
    <source>
        <strain evidence="3 4">JJ-247</strain>
    </source>
</reference>
<protein>
    <submittedName>
        <fullName evidence="3">Site-specific integrase</fullName>
    </submittedName>
</protein>
<organism evidence="3 4">
    <name type="scientific">Mesobacillus zeae</name>
    <dbReference type="NCBI Taxonomy" id="1917180"/>
    <lineage>
        <taxon>Bacteria</taxon>
        <taxon>Bacillati</taxon>
        <taxon>Bacillota</taxon>
        <taxon>Bacilli</taxon>
        <taxon>Bacillales</taxon>
        <taxon>Bacillaceae</taxon>
        <taxon>Mesobacillus</taxon>
    </lineage>
</organism>
<dbReference type="SUPFAM" id="SSF56349">
    <property type="entry name" value="DNA breaking-rejoining enzymes"/>
    <property type="match status" value="1"/>
</dbReference>
<evidence type="ECO:0000313" key="3">
    <source>
        <dbReference type="EMBL" id="RID89017.1"/>
    </source>
</evidence>
<comment type="caution">
    <text evidence="3">The sequence shown here is derived from an EMBL/GenBank/DDBJ whole genome shotgun (WGS) entry which is preliminary data.</text>
</comment>
<dbReference type="EMBL" id="QWVT01000001">
    <property type="protein sequence ID" value="RID89017.1"/>
    <property type="molecule type" value="Genomic_DNA"/>
</dbReference>
<dbReference type="AlphaFoldDB" id="A0A398BH22"/>
<dbReference type="Gene3D" id="1.10.443.10">
    <property type="entry name" value="Intergrase catalytic core"/>
    <property type="match status" value="1"/>
</dbReference>
<dbReference type="PANTHER" id="PTHR30349:SF82">
    <property type="entry name" value="INTEGRASE_RECOMBINASE YOEC-RELATED"/>
    <property type="match status" value="1"/>
</dbReference>
<dbReference type="GO" id="GO:0015074">
    <property type="term" value="P:DNA integration"/>
    <property type="evidence" value="ECO:0007669"/>
    <property type="project" value="InterPro"/>
</dbReference>
<keyword evidence="1" id="KW-0233">DNA recombination</keyword>
<dbReference type="GO" id="GO:0006310">
    <property type="term" value="P:DNA recombination"/>
    <property type="evidence" value="ECO:0007669"/>
    <property type="project" value="UniProtKB-KW"/>
</dbReference>
<dbReference type="InterPro" id="IPR050090">
    <property type="entry name" value="Tyrosine_recombinase_XerCD"/>
</dbReference>
<dbReference type="InterPro" id="IPR002104">
    <property type="entry name" value="Integrase_catalytic"/>
</dbReference>
<dbReference type="InterPro" id="IPR013762">
    <property type="entry name" value="Integrase-like_cat_sf"/>
</dbReference>
<dbReference type="PROSITE" id="PS51898">
    <property type="entry name" value="TYR_RECOMBINASE"/>
    <property type="match status" value="1"/>
</dbReference>
<evidence type="ECO:0000313" key="4">
    <source>
        <dbReference type="Proteomes" id="UP000265816"/>
    </source>
</evidence>
<gene>
    <name evidence="3" type="ORF">D1970_00180</name>
</gene>
<accession>A0A398BH22</accession>
<dbReference type="Proteomes" id="UP000265816">
    <property type="component" value="Unassembled WGS sequence"/>
</dbReference>
<evidence type="ECO:0000259" key="2">
    <source>
        <dbReference type="PROSITE" id="PS51898"/>
    </source>
</evidence>
<dbReference type="OrthoDB" id="9788852at2"/>
<evidence type="ECO:0000256" key="1">
    <source>
        <dbReference type="ARBA" id="ARBA00023172"/>
    </source>
</evidence>
<dbReference type="PANTHER" id="PTHR30349">
    <property type="entry name" value="PHAGE INTEGRASE-RELATED"/>
    <property type="match status" value="1"/>
</dbReference>
<keyword evidence="4" id="KW-1185">Reference proteome</keyword>
<feature type="domain" description="Tyr recombinase" evidence="2">
    <location>
        <begin position="1"/>
        <end position="155"/>
    </location>
</feature>
<sequence>MKKAMHGRDLLLFTLGINTALRISDLLTLTATDVAGDYITLHEGKTGKSKRIKINAVARKAINELAPADGPLFPSRKGGKAISRVQAYRLLNAAANRAGVNIEIGCHSLRKTAGFHTYKKTGDIAQVMRMLNHATERDTLKYIGITQGTIDETYETLCL</sequence>
<dbReference type="InterPro" id="IPR011010">
    <property type="entry name" value="DNA_brk_join_enz"/>
</dbReference>
<dbReference type="Pfam" id="PF00589">
    <property type="entry name" value="Phage_integrase"/>
    <property type="match status" value="1"/>
</dbReference>
<dbReference type="GO" id="GO:0003677">
    <property type="term" value="F:DNA binding"/>
    <property type="evidence" value="ECO:0007669"/>
    <property type="project" value="InterPro"/>
</dbReference>
<proteinExistence type="predicted"/>
<name>A0A398BH22_9BACI</name>